<dbReference type="Proteomes" id="UP001236663">
    <property type="component" value="Unassembled WGS sequence"/>
</dbReference>
<proteinExistence type="predicted"/>
<gene>
    <name evidence="1" type="ORF">QWZ15_16660</name>
</gene>
<accession>A0ABT8CBE0</accession>
<dbReference type="RefSeq" id="WP_163385842.1">
    <property type="nucleotide sequence ID" value="NZ_JAUFQS010000029.1"/>
</dbReference>
<evidence type="ECO:0000313" key="1">
    <source>
        <dbReference type="EMBL" id="MDN3689467.1"/>
    </source>
</evidence>
<organism evidence="1 2">
    <name type="scientific">Cyclobacterium jeungdonense</name>
    <dbReference type="NCBI Taxonomy" id="708087"/>
    <lineage>
        <taxon>Bacteria</taxon>
        <taxon>Pseudomonadati</taxon>
        <taxon>Bacteroidota</taxon>
        <taxon>Cytophagia</taxon>
        <taxon>Cytophagales</taxon>
        <taxon>Cyclobacteriaceae</taxon>
        <taxon>Cyclobacterium</taxon>
    </lineage>
</organism>
<dbReference type="EMBL" id="JAUFQS010000029">
    <property type="protein sequence ID" value="MDN3689467.1"/>
    <property type="molecule type" value="Genomic_DNA"/>
</dbReference>
<evidence type="ECO:0000313" key="2">
    <source>
        <dbReference type="Proteomes" id="UP001236663"/>
    </source>
</evidence>
<name>A0ABT8CBE0_9BACT</name>
<comment type="caution">
    <text evidence="1">The sequence shown here is derived from an EMBL/GenBank/DDBJ whole genome shotgun (WGS) entry which is preliminary data.</text>
</comment>
<protein>
    <recommendedName>
        <fullName evidence="3">Lipoprotein</fullName>
    </recommendedName>
</protein>
<sequence length="127" mass="13746">MKILLNLKFYFIGLLMLNFACSEIDKPDNTIDSLNLDLSEDILDELSFLMSQAQNGNRNVSIDPQVMACLGVASGVVGVYDLIQNTSALGSVTSITKALKLLGRRAMGWVGVGIMIVDFTTCYYGAA</sequence>
<keyword evidence="2" id="KW-1185">Reference proteome</keyword>
<reference evidence="2" key="1">
    <citation type="journal article" date="2019" name="Int. J. Syst. Evol. Microbiol.">
        <title>The Global Catalogue of Microorganisms (GCM) 10K type strain sequencing project: providing services to taxonomists for standard genome sequencing and annotation.</title>
        <authorList>
            <consortium name="The Broad Institute Genomics Platform"/>
            <consortium name="The Broad Institute Genome Sequencing Center for Infectious Disease"/>
            <person name="Wu L."/>
            <person name="Ma J."/>
        </authorList>
    </citation>
    <scope>NUCLEOTIDE SEQUENCE [LARGE SCALE GENOMIC DNA]</scope>
    <source>
        <strain evidence="2">CECT 7706</strain>
    </source>
</reference>
<evidence type="ECO:0008006" key="3">
    <source>
        <dbReference type="Google" id="ProtNLM"/>
    </source>
</evidence>